<evidence type="ECO:0000313" key="2">
    <source>
        <dbReference type="Proteomes" id="UP000501690"/>
    </source>
</evidence>
<accession>A0A4D6M3N1</accession>
<reference evidence="1 2" key="1">
    <citation type="submission" date="2019-04" db="EMBL/GenBank/DDBJ databases">
        <title>An improved genome assembly and genetic linkage map for asparagus bean, Vigna unguiculata ssp. sesquipedialis.</title>
        <authorList>
            <person name="Xia Q."/>
            <person name="Zhang R."/>
            <person name="Dong Y."/>
        </authorList>
    </citation>
    <scope>NUCLEOTIDE SEQUENCE [LARGE SCALE GENOMIC DNA]</scope>
    <source>
        <tissue evidence="1">Leaf</tissue>
    </source>
</reference>
<sequence>MKTSSDMKRKAQLKMVLTIKGPKVFLLLKYLLHGRQRRERTPSMIEGVKDSILNDIKHMGAFISPFMPYVNTYKCPYFSSYPFLAFLFPTLPHPLAAARLPLPSSPLLPFLYLPYNCHFDRFSEGAMLLGAA</sequence>
<protein>
    <submittedName>
        <fullName evidence="1">Uncharacterized protein</fullName>
    </submittedName>
</protein>
<dbReference type="AlphaFoldDB" id="A0A4D6M3N1"/>
<proteinExistence type="predicted"/>
<evidence type="ECO:0000313" key="1">
    <source>
        <dbReference type="EMBL" id="QCD95178.1"/>
    </source>
</evidence>
<name>A0A4D6M3N1_VIGUN</name>
<dbReference type="EMBL" id="CP039349">
    <property type="protein sequence ID" value="QCD95178.1"/>
    <property type="molecule type" value="Genomic_DNA"/>
</dbReference>
<keyword evidence="2" id="KW-1185">Reference proteome</keyword>
<organism evidence="1 2">
    <name type="scientific">Vigna unguiculata</name>
    <name type="common">Cowpea</name>
    <dbReference type="NCBI Taxonomy" id="3917"/>
    <lineage>
        <taxon>Eukaryota</taxon>
        <taxon>Viridiplantae</taxon>
        <taxon>Streptophyta</taxon>
        <taxon>Embryophyta</taxon>
        <taxon>Tracheophyta</taxon>
        <taxon>Spermatophyta</taxon>
        <taxon>Magnoliopsida</taxon>
        <taxon>eudicotyledons</taxon>
        <taxon>Gunneridae</taxon>
        <taxon>Pentapetalae</taxon>
        <taxon>rosids</taxon>
        <taxon>fabids</taxon>
        <taxon>Fabales</taxon>
        <taxon>Fabaceae</taxon>
        <taxon>Papilionoideae</taxon>
        <taxon>50 kb inversion clade</taxon>
        <taxon>NPAAA clade</taxon>
        <taxon>indigoferoid/millettioid clade</taxon>
        <taxon>Phaseoleae</taxon>
        <taxon>Vigna</taxon>
    </lineage>
</organism>
<gene>
    <name evidence="1" type="ORF">DEO72_LG5g3271</name>
</gene>
<dbReference type="Proteomes" id="UP000501690">
    <property type="component" value="Linkage Group LG5"/>
</dbReference>